<dbReference type="SUPFAM" id="SSF56112">
    <property type="entry name" value="Protein kinase-like (PK-like)"/>
    <property type="match status" value="1"/>
</dbReference>
<dbReference type="FunFam" id="3.30.430.20:FF:000002">
    <property type="entry name" value="Cysteine-rich receptor-like protein kinase 10"/>
    <property type="match status" value="1"/>
</dbReference>
<comment type="caution">
    <text evidence="19">The sequence shown here is derived from an EMBL/GenBank/DDBJ whole genome shotgun (WGS) entry which is preliminary data.</text>
</comment>
<comment type="subcellular location">
    <subcellularLocation>
        <location evidence="1">Membrane</location>
        <topology evidence="1">Single-pass membrane protein</topology>
    </subcellularLocation>
</comment>
<feature type="binding site" evidence="14">
    <location>
        <position position="386"/>
    </location>
    <ligand>
        <name>ATP</name>
        <dbReference type="ChEBI" id="CHEBI:30616"/>
    </ligand>
</feature>
<feature type="domain" description="Gnk2-homologous" evidence="18">
    <location>
        <begin position="139"/>
        <end position="252"/>
    </location>
</feature>
<dbReference type="Proteomes" id="UP001237642">
    <property type="component" value="Unassembled WGS sequence"/>
</dbReference>
<organism evidence="19 20">
    <name type="scientific">Heracleum sosnowskyi</name>
    <dbReference type="NCBI Taxonomy" id="360622"/>
    <lineage>
        <taxon>Eukaryota</taxon>
        <taxon>Viridiplantae</taxon>
        <taxon>Streptophyta</taxon>
        <taxon>Embryophyta</taxon>
        <taxon>Tracheophyta</taxon>
        <taxon>Spermatophyta</taxon>
        <taxon>Magnoliopsida</taxon>
        <taxon>eudicotyledons</taxon>
        <taxon>Gunneridae</taxon>
        <taxon>Pentapetalae</taxon>
        <taxon>asterids</taxon>
        <taxon>campanulids</taxon>
        <taxon>Apiales</taxon>
        <taxon>Apiaceae</taxon>
        <taxon>Apioideae</taxon>
        <taxon>apioid superclade</taxon>
        <taxon>Tordylieae</taxon>
        <taxon>Tordyliinae</taxon>
        <taxon>Heracleum</taxon>
    </lineage>
</organism>
<evidence type="ECO:0000256" key="14">
    <source>
        <dbReference type="PROSITE-ProRule" id="PRU10141"/>
    </source>
</evidence>
<accession>A0AAD8HJR7</accession>
<dbReference type="Gene3D" id="1.10.510.10">
    <property type="entry name" value="Transferase(Phosphotransferase) domain 1"/>
    <property type="match status" value="1"/>
</dbReference>
<dbReference type="FunFam" id="3.30.200.20:FF:000727">
    <property type="entry name" value="Cysteine-rich RLK (RECEPTOR-like protein kinase) 23"/>
    <property type="match status" value="1"/>
</dbReference>
<dbReference type="InterPro" id="IPR017441">
    <property type="entry name" value="Protein_kinase_ATP_BS"/>
</dbReference>
<dbReference type="PROSITE" id="PS00108">
    <property type="entry name" value="PROTEIN_KINASE_ST"/>
    <property type="match status" value="1"/>
</dbReference>
<evidence type="ECO:0000256" key="7">
    <source>
        <dbReference type="ARBA" id="ARBA00022741"/>
    </source>
</evidence>
<feature type="domain" description="Protein kinase" evidence="17">
    <location>
        <begin position="358"/>
        <end position="635"/>
    </location>
</feature>
<dbReference type="FunFam" id="1.10.510.10:FF:000129">
    <property type="entry name" value="cysteine-rich receptor-like protein kinase 10"/>
    <property type="match status" value="1"/>
</dbReference>
<keyword evidence="10 15" id="KW-1133">Transmembrane helix</keyword>
<protein>
    <submittedName>
        <fullName evidence="19">Cysteine-rich receptor-like protein kinase 10</fullName>
    </submittedName>
</protein>
<proteinExistence type="predicted"/>
<dbReference type="PANTHER" id="PTHR27002:SF1050">
    <property type="entry name" value="CYSTEINE-RICH RECEPTOR-LIKE PROTEIN KINASE 5"/>
    <property type="match status" value="1"/>
</dbReference>
<evidence type="ECO:0000259" key="17">
    <source>
        <dbReference type="PROSITE" id="PS50011"/>
    </source>
</evidence>
<keyword evidence="5 16" id="KW-0732">Signal</keyword>
<evidence type="ECO:0000259" key="18">
    <source>
        <dbReference type="PROSITE" id="PS51473"/>
    </source>
</evidence>
<dbReference type="PROSITE" id="PS00107">
    <property type="entry name" value="PROTEIN_KINASE_ATP"/>
    <property type="match status" value="1"/>
</dbReference>
<keyword evidence="3" id="KW-0808">Transferase</keyword>
<dbReference type="GO" id="GO:0005524">
    <property type="term" value="F:ATP binding"/>
    <property type="evidence" value="ECO:0007669"/>
    <property type="project" value="UniProtKB-UniRule"/>
</dbReference>
<dbReference type="InterPro" id="IPR000719">
    <property type="entry name" value="Prot_kinase_dom"/>
</dbReference>
<reference evidence="19" key="2">
    <citation type="submission" date="2023-05" db="EMBL/GenBank/DDBJ databases">
        <authorList>
            <person name="Schelkunov M.I."/>
        </authorList>
    </citation>
    <scope>NUCLEOTIDE SEQUENCE</scope>
    <source>
        <strain evidence="19">Hsosn_3</strain>
        <tissue evidence="19">Leaf</tissue>
    </source>
</reference>
<dbReference type="EMBL" id="JAUIZM010000008">
    <property type="protein sequence ID" value="KAK1368439.1"/>
    <property type="molecule type" value="Genomic_DNA"/>
</dbReference>
<dbReference type="Gene3D" id="3.30.430.20">
    <property type="entry name" value="Gnk2 domain, C-X8-C-X2-C motif"/>
    <property type="match status" value="2"/>
</dbReference>
<keyword evidence="6" id="KW-0677">Repeat</keyword>
<dbReference type="FunFam" id="3.30.430.20:FF:000003">
    <property type="entry name" value="Cysteine-rich RLK (RECEPTOR-like protein kinase) 10"/>
    <property type="match status" value="1"/>
</dbReference>
<keyword evidence="2" id="KW-0723">Serine/threonine-protein kinase</keyword>
<evidence type="ECO:0000256" key="5">
    <source>
        <dbReference type="ARBA" id="ARBA00022729"/>
    </source>
</evidence>
<evidence type="ECO:0000256" key="6">
    <source>
        <dbReference type="ARBA" id="ARBA00022737"/>
    </source>
</evidence>
<evidence type="ECO:0000256" key="12">
    <source>
        <dbReference type="ARBA" id="ARBA00023170"/>
    </source>
</evidence>
<evidence type="ECO:0000313" key="19">
    <source>
        <dbReference type="EMBL" id="KAK1368439.1"/>
    </source>
</evidence>
<dbReference type="InterPro" id="IPR002902">
    <property type="entry name" value="GNK2"/>
</dbReference>
<evidence type="ECO:0000256" key="11">
    <source>
        <dbReference type="ARBA" id="ARBA00023136"/>
    </source>
</evidence>
<dbReference type="GO" id="GO:0005886">
    <property type="term" value="C:plasma membrane"/>
    <property type="evidence" value="ECO:0007669"/>
    <property type="project" value="TreeGrafter"/>
</dbReference>
<dbReference type="Pfam" id="PF00069">
    <property type="entry name" value="Pkinase"/>
    <property type="match status" value="1"/>
</dbReference>
<dbReference type="CDD" id="cd23509">
    <property type="entry name" value="Gnk2-like"/>
    <property type="match status" value="2"/>
</dbReference>
<keyword evidence="12 19" id="KW-0675">Receptor</keyword>
<feature type="transmembrane region" description="Helical" evidence="15">
    <location>
        <begin position="288"/>
        <end position="309"/>
    </location>
</feature>
<evidence type="ECO:0000313" key="20">
    <source>
        <dbReference type="Proteomes" id="UP001237642"/>
    </source>
</evidence>
<dbReference type="AlphaFoldDB" id="A0AAD8HJR7"/>
<keyword evidence="11 15" id="KW-0472">Membrane</keyword>
<keyword evidence="8 19" id="KW-0418">Kinase</keyword>
<dbReference type="SMART" id="SM00220">
    <property type="entry name" value="S_TKc"/>
    <property type="match status" value="1"/>
</dbReference>
<evidence type="ECO:0000256" key="13">
    <source>
        <dbReference type="ARBA" id="ARBA00023180"/>
    </source>
</evidence>
<dbReference type="InterPro" id="IPR038408">
    <property type="entry name" value="GNK2_sf"/>
</dbReference>
<keyword evidence="7 14" id="KW-0547">Nucleotide-binding</keyword>
<dbReference type="CDD" id="cd14066">
    <property type="entry name" value="STKc_IRAK"/>
    <property type="match status" value="1"/>
</dbReference>
<dbReference type="InterPro" id="IPR008271">
    <property type="entry name" value="Ser/Thr_kinase_AS"/>
</dbReference>
<evidence type="ECO:0000256" key="16">
    <source>
        <dbReference type="SAM" id="SignalP"/>
    </source>
</evidence>
<keyword evidence="13" id="KW-0325">Glycoprotein</keyword>
<dbReference type="PROSITE" id="PS51473">
    <property type="entry name" value="GNK2"/>
    <property type="match status" value="2"/>
</dbReference>
<dbReference type="GO" id="GO:0009751">
    <property type="term" value="P:response to salicylic acid"/>
    <property type="evidence" value="ECO:0007669"/>
    <property type="project" value="UniProtKB-ARBA"/>
</dbReference>
<evidence type="ECO:0000256" key="15">
    <source>
        <dbReference type="SAM" id="Phobius"/>
    </source>
</evidence>
<reference evidence="19" key="1">
    <citation type="submission" date="2023-02" db="EMBL/GenBank/DDBJ databases">
        <title>Genome of toxic invasive species Heracleum sosnowskyi carries increased number of genes despite the absence of recent whole-genome duplications.</title>
        <authorList>
            <person name="Schelkunov M."/>
            <person name="Shtratnikova V."/>
            <person name="Makarenko M."/>
            <person name="Klepikova A."/>
            <person name="Omelchenko D."/>
            <person name="Novikova G."/>
            <person name="Obukhova E."/>
            <person name="Bogdanov V."/>
            <person name="Penin A."/>
            <person name="Logacheva M."/>
        </authorList>
    </citation>
    <scope>NUCLEOTIDE SEQUENCE</scope>
    <source>
        <strain evidence="19">Hsosn_3</strain>
        <tissue evidence="19">Leaf</tissue>
    </source>
</reference>
<keyword evidence="4 15" id="KW-0812">Transmembrane</keyword>
<keyword evidence="20" id="KW-1185">Reference proteome</keyword>
<feature type="signal peptide" evidence="16">
    <location>
        <begin position="1"/>
        <end position="26"/>
    </location>
</feature>
<dbReference type="PROSITE" id="PS50011">
    <property type="entry name" value="PROTEIN_KINASE_DOM"/>
    <property type="match status" value="1"/>
</dbReference>
<evidence type="ECO:0000256" key="3">
    <source>
        <dbReference type="ARBA" id="ARBA00022679"/>
    </source>
</evidence>
<dbReference type="GO" id="GO:0042742">
    <property type="term" value="P:defense response to bacterium"/>
    <property type="evidence" value="ECO:0007669"/>
    <property type="project" value="UniProtKB-ARBA"/>
</dbReference>
<feature type="domain" description="Gnk2-homologous" evidence="18">
    <location>
        <begin position="29"/>
        <end position="133"/>
    </location>
</feature>
<gene>
    <name evidence="19" type="ORF">POM88_034531</name>
</gene>
<keyword evidence="9 14" id="KW-0067">ATP-binding</keyword>
<feature type="chain" id="PRO_5042060291" evidence="16">
    <location>
        <begin position="27"/>
        <end position="684"/>
    </location>
</feature>
<evidence type="ECO:0000256" key="10">
    <source>
        <dbReference type="ARBA" id="ARBA00022989"/>
    </source>
</evidence>
<name>A0AAD8HJR7_9APIA</name>
<dbReference type="Pfam" id="PF01657">
    <property type="entry name" value="Stress-antifung"/>
    <property type="match status" value="2"/>
</dbReference>
<dbReference type="PANTHER" id="PTHR27002">
    <property type="entry name" value="RECEPTOR-LIKE SERINE/THREONINE-PROTEIN KINASE SD1-8"/>
    <property type="match status" value="1"/>
</dbReference>
<sequence length="684" mass="77188">MWSFRKRLTVMMSICWCLFTSLSTQAAQSFGYASCPDGTSYSPGSTYEANLKLLLTYLTSNATKNNGFYNSTVGHDSPDVAYGLYLCRGDCSSDICQTCVSEATKAIVTQCPKAKEAVMWYDGCMVRYAHRSIIATNNETLGWQYGNPSSVKEEARFKQVLDITLSDLITRASNVTMSQNKHAIRGFATQIVNYTGVQTLYGLAQCTPDLSGNDCGHCLREAIGYLPQCCDKKQGGRVLLYSCNFRYELYSFFNILDSAASPSHSPLPSPTPSSLQKNKGKHQSPQKIFILIALLCVFVMLCGIGYYFWIWNKATRKKEVSAGLNIDSINPFDMENDITTVESLRFELSTVKEATKNFSLDNKIGEGGFGEVYKGILANGKEIAVKRLSKSSNQGAEEFKNEVVLVAKLQHRNLVRLLRYCFEGEEKILIYEYVPNKSLDYILFDPEKQALLDWPRRYKIIEGIAKAMLYLHEESRIRIIHRDLKPSNVLLDAEMNAKVSDFGMSRIFGEDQNHGKTSRIVGTYGYMSPEYAMHGDYSVRSDVFSFGVLLLEIISGQRNSSFYQSNHADDLLCYAWRLWRDGTPLELVDPVLLYSYSRDEVIRCIYIALLCVQEDVDSRPSMDTVILMLNSHSVTIIMPQEPPFFQNSRSRSKIKEGLKSDHLTTKYTASWSVDDASITGIYPR</sequence>
<dbReference type="InterPro" id="IPR011009">
    <property type="entry name" value="Kinase-like_dom_sf"/>
</dbReference>
<dbReference type="Gene3D" id="3.30.200.20">
    <property type="entry name" value="Phosphorylase Kinase, domain 1"/>
    <property type="match status" value="1"/>
</dbReference>
<evidence type="ECO:0000256" key="8">
    <source>
        <dbReference type="ARBA" id="ARBA00022777"/>
    </source>
</evidence>
<dbReference type="GO" id="GO:0004674">
    <property type="term" value="F:protein serine/threonine kinase activity"/>
    <property type="evidence" value="ECO:0007669"/>
    <property type="project" value="UniProtKB-KW"/>
</dbReference>
<evidence type="ECO:0000256" key="2">
    <source>
        <dbReference type="ARBA" id="ARBA00022527"/>
    </source>
</evidence>
<evidence type="ECO:0000256" key="1">
    <source>
        <dbReference type="ARBA" id="ARBA00004167"/>
    </source>
</evidence>
<evidence type="ECO:0000256" key="9">
    <source>
        <dbReference type="ARBA" id="ARBA00022840"/>
    </source>
</evidence>
<evidence type="ECO:0000256" key="4">
    <source>
        <dbReference type="ARBA" id="ARBA00022692"/>
    </source>
</evidence>